<dbReference type="PRINTS" id="PR00081">
    <property type="entry name" value="GDHRDH"/>
</dbReference>
<dbReference type="SUPFAM" id="SSF51735">
    <property type="entry name" value="NAD(P)-binding Rossmann-fold domains"/>
    <property type="match status" value="1"/>
</dbReference>
<proteinExistence type="predicted"/>
<keyword evidence="3" id="KW-1185">Reference proteome</keyword>
<dbReference type="InterPro" id="IPR002347">
    <property type="entry name" value="SDR_fam"/>
</dbReference>
<dbReference type="Proteomes" id="UP000502035">
    <property type="component" value="Chromosome"/>
</dbReference>
<evidence type="ECO:0000313" key="2">
    <source>
        <dbReference type="EMBL" id="QIK76476.1"/>
    </source>
</evidence>
<evidence type="ECO:0000256" key="1">
    <source>
        <dbReference type="ARBA" id="ARBA00023002"/>
    </source>
</evidence>
<dbReference type="Pfam" id="PF00106">
    <property type="entry name" value="adh_short"/>
    <property type="match status" value="1"/>
</dbReference>
<dbReference type="EMBL" id="CP049866">
    <property type="protein sequence ID" value="QIK76476.1"/>
    <property type="molecule type" value="Genomic_DNA"/>
</dbReference>
<dbReference type="KEGG" id="npi:G7071_14640"/>
<dbReference type="Gene3D" id="3.40.50.720">
    <property type="entry name" value="NAD(P)-binding Rossmann-like Domain"/>
    <property type="match status" value="1"/>
</dbReference>
<dbReference type="PANTHER" id="PTHR43157">
    <property type="entry name" value="PHOSPHATIDYLINOSITOL-GLYCAN BIOSYNTHESIS CLASS F PROTEIN-RELATED"/>
    <property type="match status" value="1"/>
</dbReference>
<dbReference type="NCBIfam" id="NF004846">
    <property type="entry name" value="PRK06197.1"/>
    <property type="match status" value="1"/>
</dbReference>
<name>A0A6G7YIE5_9ACTN</name>
<evidence type="ECO:0000313" key="3">
    <source>
        <dbReference type="Proteomes" id="UP000502035"/>
    </source>
</evidence>
<reference evidence="2 3" key="1">
    <citation type="submission" date="2020-03" db="EMBL/GenBank/DDBJ databases">
        <title>Nocardioides sp. nov., isolated from fish.</title>
        <authorList>
            <person name="Hyun D.-W."/>
            <person name="Bae J.-W."/>
        </authorList>
    </citation>
    <scope>NUCLEOTIDE SEQUENCE [LARGE SCALE GENOMIC DNA]</scope>
    <source>
        <strain evidence="2 3">HDW12A</strain>
    </source>
</reference>
<protein>
    <submittedName>
        <fullName evidence="2">SDR family NAD(P)-dependent oxidoreductase</fullName>
    </submittedName>
</protein>
<keyword evidence="1" id="KW-0560">Oxidoreductase</keyword>
<dbReference type="InterPro" id="IPR036291">
    <property type="entry name" value="NAD(P)-bd_dom_sf"/>
</dbReference>
<dbReference type="RefSeq" id="WP_166319951.1">
    <property type="nucleotide sequence ID" value="NZ_CP049866.1"/>
</dbReference>
<organism evidence="2 3">
    <name type="scientific">Nocardioides piscis</name>
    <dbReference type="NCBI Taxonomy" id="2714938"/>
    <lineage>
        <taxon>Bacteria</taxon>
        <taxon>Bacillati</taxon>
        <taxon>Actinomycetota</taxon>
        <taxon>Actinomycetes</taxon>
        <taxon>Propionibacteriales</taxon>
        <taxon>Nocardioidaceae</taxon>
        <taxon>Nocardioides</taxon>
    </lineage>
</organism>
<gene>
    <name evidence="2" type="ORF">G7071_14640</name>
</gene>
<sequence length="295" mass="30939">MPRDRLGWSTAQMPRQDGRTFVVTGASAGLGLATATALGAAGAQVVLAVRSPDKARAAVSGAAGDFVIRRLDVADLSSVRAFADETPHVDVLVNNAGVMSLPRSQTVDGFETQLATNHLGHFALTNLLLPRLTDRVVVVGSAAHRAGVLDVNDLNFTRRPYHPYAAYAASKLANLVFLAELQRRLTAAGSTLRAVGAHPGYTSTGIQVGTGSRVFNRVGSLGNRLVGMPVERGVLPILFVATLDVPGNTYVGPRGPRELWGAPVQVGRSPRAGDPALAKALWASSEALTGVEWPL</sequence>
<accession>A0A6G7YIE5</accession>
<dbReference type="PANTHER" id="PTHR43157:SF31">
    <property type="entry name" value="PHOSPHATIDYLINOSITOL-GLYCAN BIOSYNTHESIS CLASS F PROTEIN"/>
    <property type="match status" value="1"/>
</dbReference>
<dbReference type="AlphaFoldDB" id="A0A6G7YIE5"/>
<dbReference type="GO" id="GO:0016491">
    <property type="term" value="F:oxidoreductase activity"/>
    <property type="evidence" value="ECO:0007669"/>
    <property type="project" value="UniProtKB-KW"/>
</dbReference>